<dbReference type="InterPro" id="IPR018392">
    <property type="entry name" value="LysM"/>
</dbReference>
<dbReference type="RefSeq" id="WP_015749096.1">
    <property type="nucleotide sequence ID" value="NC_013235.1"/>
</dbReference>
<protein>
    <submittedName>
        <fullName evidence="3">Peptidoglycan-binding LysM</fullName>
    </submittedName>
</protein>
<dbReference type="Gene3D" id="3.10.350.10">
    <property type="entry name" value="LysM domain"/>
    <property type="match status" value="1"/>
</dbReference>
<proteinExistence type="predicted"/>
<dbReference type="STRING" id="479431.Namu_3978"/>
<reference evidence="3 4" key="2">
    <citation type="journal article" date="2010" name="Stand. Genomic Sci.">
        <title>Complete genome sequence of Nakamurella multipartita type strain (Y-104).</title>
        <authorList>
            <person name="Tice H."/>
            <person name="Mayilraj S."/>
            <person name="Sims D."/>
            <person name="Lapidus A."/>
            <person name="Nolan M."/>
            <person name="Lucas S."/>
            <person name="Glavina Del Rio T."/>
            <person name="Copeland A."/>
            <person name="Cheng J.F."/>
            <person name="Meincke L."/>
            <person name="Bruce D."/>
            <person name="Goodwin L."/>
            <person name="Pitluck S."/>
            <person name="Ivanova N."/>
            <person name="Mavromatis K."/>
            <person name="Ovchinnikova G."/>
            <person name="Pati A."/>
            <person name="Chen A."/>
            <person name="Palaniappan K."/>
            <person name="Land M."/>
            <person name="Hauser L."/>
            <person name="Chang Y.J."/>
            <person name="Jeffries C.D."/>
            <person name="Detter J.C."/>
            <person name="Brettin T."/>
            <person name="Rohde M."/>
            <person name="Goker M."/>
            <person name="Bristow J."/>
            <person name="Eisen J.A."/>
            <person name="Markowitz V."/>
            <person name="Hugenholtz P."/>
            <person name="Kyrpides N.C."/>
            <person name="Klenk H.P."/>
            <person name="Chen F."/>
        </authorList>
    </citation>
    <scope>NUCLEOTIDE SEQUENCE [LARGE SCALE GENOMIC DNA]</scope>
    <source>
        <strain evidence="4">ATCC 700099 / DSM 44233 / CIP 104796 / JCM 9543 / NBRC 105858 / Y-104</strain>
    </source>
</reference>
<dbReference type="SUPFAM" id="SSF54106">
    <property type="entry name" value="LysM domain"/>
    <property type="match status" value="1"/>
</dbReference>
<evidence type="ECO:0000313" key="3">
    <source>
        <dbReference type="EMBL" id="ACV80270.1"/>
    </source>
</evidence>
<reference evidence="4" key="1">
    <citation type="submission" date="2009-09" db="EMBL/GenBank/DDBJ databases">
        <title>The complete genome of Nakamurella multipartita DSM 44233.</title>
        <authorList>
            <consortium name="US DOE Joint Genome Institute (JGI-PGF)"/>
            <person name="Lucas S."/>
            <person name="Copeland A."/>
            <person name="Lapidus A."/>
            <person name="Glavina del Rio T."/>
            <person name="Dalin E."/>
            <person name="Tice H."/>
            <person name="Bruce D."/>
            <person name="Goodwin L."/>
            <person name="Pitluck S."/>
            <person name="Kyrpides N."/>
            <person name="Mavromatis K."/>
            <person name="Ivanova N."/>
            <person name="Ovchinnikova G."/>
            <person name="Sims D."/>
            <person name="Meincke L."/>
            <person name="Brettin T."/>
            <person name="Detter J.C."/>
            <person name="Han C."/>
            <person name="Larimer F."/>
            <person name="Land M."/>
            <person name="Hauser L."/>
            <person name="Markowitz V."/>
            <person name="Cheng J.-F."/>
            <person name="Hugenholtz P."/>
            <person name="Woyke T."/>
            <person name="Wu D."/>
            <person name="Klenk H.-P."/>
            <person name="Eisen J.A."/>
        </authorList>
    </citation>
    <scope>NUCLEOTIDE SEQUENCE [LARGE SCALE GENOMIC DNA]</scope>
    <source>
        <strain evidence="4">ATCC 700099 / DSM 44233 / CIP 104796 / JCM 9543 / NBRC 105858 / Y-104</strain>
    </source>
</reference>
<dbReference type="HOGENOM" id="CLU_1169667_0_0_11"/>
<dbReference type="CDD" id="cd00118">
    <property type="entry name" value="LysM"/>
    <property type="match status" value="1"/>
</dbReference>
<feature type="region of interest" description="Disordered" evidence="1">
    <location>
        <begin position="37"/>
        <end position="102"/>
    </location>
</feature>
<organism evidence="3 4">
    <name type="scientific">Nakamurella multipartita (strain ATCC 700099 / DSM 44233 / CIP 104796 / JCM 9543 / NBRC 105858 / Y-104)</name>
    <name type="common">Microsphaera multipartita</name>
    <dbReference type="NCBI Taxonomy" id="479431"/>
    <lineage>
        <taxon>Bacteria</taxon>
        <taxon>Bacillati</taxon>
        <taxon>Actinomycetota</taxon>
        <taxon>Actinomycetes</taxon>
        <taxon>Nakamurellales</taxon>
        <taxon>Nakamurellaceae</taxon>
        <taxon>Nakamurella</taxon>
    </lineage>
</organism>
<dbReference type="InParanoid" id="C8XH39"/>
<dbReference type="Pfam" id="PF01476">
    <property type="entry name" value="LysM"/>
    <property type="match status" value="1"/>
</dbReference>
<feature type="domain" description="LysM" evidence="2">
    <location>
        <begin position="184"/>
        <end position="233"/>
    </location>
</feature>
<sequence length="237" mass="24479">MRTQLLHDDVDERSWRLPQVDPTGWLAPAVPVGPAGGSLSVGAGSDGRSEAPVAVPGAQPSGPGVDDRGKDGGPAVRRRRPRRTASARAARERELSRRRLRRHGRVVPVGPAGVGLGPAQGPRPVATVRRVAEAVGPVRTAGPAGNIGRWGRLSLTVLVAATMVLLAGRLLAGALGGGGTELVEVTVRPGDTLWSIASTTSPDRDPRAVIEDIRGLNDLSGDLVRVGEVLRVPAPAG</sequence>
<evidence type="ECO:0000259" key="2">
    <source>
        <dbReference type="SMART" id="SM00257"/>
    </source>
</evidence>
<evidence type="ECO:0000313" key="4">
    <source>
        <dbReference type="Proteomes" id="UP000002218"/>
    </source>
</evidence>
<evidence type="ECO:0000256" key="1">
    <source>
        <dbReference type="SAM" id="MobiDB-lite"/>
    </source>
</evidence>
<dbReference type="EMBL" id="CP001737">
    <property type="protein sequence ID" value="ACV80270.1"/>
    <property type="molecule type" value="Genomic_DNA"/>
</dbReference>
<accession>C8XH39</accession>
<gene>
    <name evidence="3" type="ordered locus">Namu_3978</name>
</gene>
<dbReference type="KEGG" id="nml:Namu_3978"/>
<dbReference type="AlphaFoldDB" id="C8XH39"/>
<dbReference type="Proteomes" id="UP000002218">
    <property type="component" value="Chromosome"/>
</dbReference>
<feature type="compositionally biased region" description="Basic residues" evidence="1">
    <location>
        <begin position="76"/>
        <end position="85"/>
    </location>
</feature>
<name>C8XH39_NAKMY</name>
<keyword evidence="4" id="KW-1185">Reference proteome</keyword>
<dbReference type="eggNOG" id="COG1388">
    <property type="taxonomic scope" value="Bacteria"/>
</dbReference>
<dbReference type="InterPro" id="IPR036779">
    <property type="entry name" value="LysM_dom_sf"/>
</dbReference>
<dbReference type="SMART" id="SM00257">
    <property type="entry name" value="LysM"/>
    <property type="match status" value="1"/>
</dbReference>